<dbReference type="STRING" id="177199.A0A420YP74"/>
<gene>
    <name evidence="2" type="ORF">DL546_009818</name>
</gene>
<dbReference type="OrthoDB" id="4755921at2759"/>
<evidence type="ECO:0000313" key="3">
    <source>
        <dbReference type="Proteomes" id="UP000275385"/>
    </source>
</evidence>
<sequence length="504" mass="54178">MDVTPVERAYISSGDSSPTSLGELKIAKNPHRLRQRTDQDIDFDSKTRTIHVSVVRRCASTSPEFLSKNAGTRYERVKKEQQASALMDVDPAIRAIGGVQAGSPHRQLPADDEGRDRFEDLIGRLVKLGPPPAFNLHKALENTNVRPTTPSAAAQTFAGFKQMNASAWAKANDPAIIEISPTKDSGYDSESPSKKLNPAAAKFRSTGKCGAPINSNSQQPKVNNNSPGRLTRPRLYVDTFFPNLQDGVLAPIPMPNGLPPMKLPGMPFDTERNVQFPGAQLSKFDNQPLHGFSSAGFGQPMPPMAPLCLPPMAPLAPANHLPAMSIPPPPVMPSNPFNSLPNINNIMPPPILPGIIDVGVPMAGPHPVPNLNPHAAPPAYHFPSAPLAAPGRPPVPPGLFNNKPFDNPLAGLLPPPGFIRPNPSGPLIPVPNPAVAGPPPGPFFPVTKKPRDNDPWKQQQYEAFLEWRKMNEPGFHMAAKQRQANRVIRRQGGGSTDGGSSTTN</sequence>
<feature type="region of interest" description="Disordered" evidence="1">
    <location>
        <begin position="205"/>
        <end position="229"/>
    </location>
</feature>
<reference evidence="2 3" key="1">
    <citation type="submission" date="2018-08" db="EMBL/GenBank/DDBJ databases">
        <title>Draft genome of the lignicolous fungus Coniochaeta pulveracea.</title>
        <authorList>
            <person name="Borstlap C.J."/>
            <person name="De Witt R.N."/>
            <person name="Botha A."/>
            <person name="Volschenk H."/>
        </authorList>
    </citation>
    <scope>NUCLEOTIDE SEQUENCE [LARGE SCALE GENOMIC DNA]</scope>
    <source>
        <strain evidence="2 3">CAB683</strain>
    </source>
</reference>
<proteinExistence type="predicted"/>
<keyword evidence="3" id="KW-1185">Reference proteome</keyword>
<name>A0A420YP74_9PEZI</name>
<feature type="region of interest" description="Disordered" evidence="1">
    <location>
        <begin position="1"/>
        <end position="26"/>
    </location>
</feature>
<feature type="compositionally biased region" description="Polar residues" evidence="1">
    <location>
        <begin position="213"/>
        <end position="228"/>
    </location>
</feature>
<accession>A0A420YP74</accession>
<dbReference type="EMBL" id="QVQW01000001">
    <property type="protein sequence ID" value="RKU49689.1"/>
    <property type="molecule type" value="Genomic_DNA"/>
</dbReference>
<organism evidence="2 3">
    <name type="scientific">Coniochaeta pulveracea</name>
    <dbReference type="NCBI Taxonomy" id="177199"/>
    <lineage>
        <taxon>Eukaryota</taxon>
        <taxon>Fungi</taxon>
        <taxon>Dikarya</taxon>
        <taxon>Ascomycota</taxon>
        <taxon>Pezizomycotina</taxon>
        <taxon>Sordariomycetes</taxon>
        <taxon>Sordariomycetidae</taxon>
        <taxon>Coniochaetales</taxon>
        <taxon>Coniochaetaceae</taxon>
        <taxon>Coniochaeta</taxon>
    </lineage>
</organism>
<protein>
    <submittedName>
        <fullName evidence="2">Uncharacterized protein</fullName>
    </submittedName>
</protein>
<evidence type="ECO:0000313" key="2">
    <source>
        <dbReference type="EMBL" id="RKU49689.1"/>
    </source>
</evidence>
<evidence type="ECO:0000256" key="1">
    <source>
        <dbReference type="SAM" id="MobiDB-lite"/>
    </source>
</evidence>
<dbReference type="Proteomes" id="UP000275385">
    <property type="component" value="Unassembled WGS sequence"/>
</dbReference>
<comment type="caution">
    <text evidence="2">The sequence shown here is derived from an EMBL/GenBank/DDBJ whole genome shotgun (WGS) entry which is preliminary data.</text>
</comment>
<dbReference type="AlphaFoldDB" id="A0A420YP74"/>
<feature type="region of interest" description="Disordered" evidence="1">
    <location>
        <begin position="480"/>
        <end position="504"/>
    </location>
</feature>